<dbReference type="Gene3D" id="1.25.40.210">
    <property type="entry name" value="Telomere repeat-binding factor, dimerisation domain"/>
    <property type="match status" value="1"/>
</dbReference>
<evidence type="ECO:0000256" key="9">
    <source>
        <dbReference type="ARBA" id="ARBA00023306"/>
    </source>
</evidence>
<dbReference type="GO" id="GO:0042803">
    <property type="term" value="F:protein homodimerization activity"/>
    <property type="evidence" value="ECO:0007669"/>
    <property type="project" value="UniProtKB-UniRule"/>
</dbReference>
<dbReference type="GO" id="GO:0000783">
    <property type="term" value="C:nuclear telomere cap complex"/>
    <property type="evidence" value="ECO:0007669"/>
    <property type="project" value="TreeGrafter"/>
</dbReference>
<keyword evidence="6 10" id="KW-0779">Telomere</keyword>
<comment type="caution">
    <text evidence="14">The sequence shown here is derived from an EMBL/GenBank/DDBJ whole genome shotgun (WGS) entry which is preliminary data.</text>
</comment>
<dbReference type="SUPFAM" id="SSF46689">
    <property type="entry name" value="Homeodomain-like"/>
    <property type="match status" value="1"/>
</dbReference>
<reference evidence="14 15" key="2">
    <citation type="journal article" date="2023" name="Mol. Biol. Evol.">
        <title>Genomics of Secondarily Temperate Adaptation in the Only Non-Antarctic Icefish.</title>
        <authorList>
            <person name="Rivera-Colon A.G."/>
            <person name="Rayamajhi N."/>
            <person name="Minhas B.F."/>
            <person name="Madrigal G."/>
            <person name="Bilyk K.T."/>
            <person name="Yoon V."/>
            <person name="Hune M."/>
            <person name="Gregory S."/>
            <person name="Cheng C.H.C."/>
            <person name="Catchen J.M."/>
        </authorList>
    </citation>
    <scope>NUCLEOTIDE SEQUENCE [LARGE SCALE GENOMIC DNA]</scope>
    <source>
        <strain evidence="14">JMC-PN-2008</strain>
    </source>
</reference>
<feature type="domain" description="Myb-like" evidence="12">
    <location>
        <begin position="405"/>
        <end position="458"/>
    </location>
</feature>
<dbReference type="SMART" id="SM00717">
    <property type="entry name" value="SANT"/>
    <property type="match status" value="1"/>
</dbReference>
<evidence type="ECO:0000313" key="14">
    <source>
        <dbReference type="EMBL" id="KAK5850260.1"/>
    </source>
</evidence>
<dbReference type="PANTHER" id="PTHR46734">
    <property type="entry name" value="TELOMERIC REPEAT-BINDING FACTOR 1 TERF1"/>
    <property type="match status" value="1"/>
</dbReference>
<dbReference type="InterPro" id="IPR009057">
    <property type="entry name" value="Homeodomain-like_sf"/>
</dbReference>
<comment type="function">
    <text evidence="10">Binds the telomeric double-stranded 5'-TTAGGG-3' repeat.</text>
</comment>
<dbReference type="PIRSF" id="PIRSF038016">
    <property type="entry name" value="Telomere_bd-1_Pin2"/>
    <property type="match status" value="1"/>
</dbReference>
<keyword evidence="8 10" id="KW-0539">Nucleus</keyword>
<feature type="domain" description="HTH myb-type" evidence="13">
    <location>
        <begin position="411"/>
        <end position="462"/>
    </location>
</feature>
<organism evidence="14 15">
    <name type="scientific">Eleginops maclovinus</name>
    <name type="common">Patagonian blennie</name>
    <name type="synonym">Eleginus maclovinus</name>
    <dbReference type="NCBI Taxonomy" id="56733"/>
    <lineage>
        <taxon>Eukaryota</taxon>
        <taxon>Metazoa</taxon>
        <taxon>Chordata</taxon>
        <taxon>Craniata</taxon>
        <taxon>Vertebrata</taxon>
        <taxon>Euteleostomi</taxon>
        <taxon>Actinopterygii</taxon>
        <taxon>Neopterygii</taxon>
        <taxon>Teleostei</taxon>
        <taxon>Neoteleostei</taxon>
        <taxon>Acanthomorphata</taxon>
        <taxon>Eupercaria</taxon>
        <taxon>Perciformes</taxon>
        <taxon>Notothenioidei</taxon>
        <taxon>Eleginopidae</taxon>
        <taxon>Eleginops</taxon>
    </lineage>
</organism>
<dbReference type="PANTHER" id="PTHR46734:SF1">
    <property type="entry name" value="TELOMERIC REPEAT-BINDING FACTOR 1"/>
    <property type="match status" value="1"/>
</dbReference>
<dbReference type="GO" id="GO:0008301">
    <property type="term" value="F:DNA binding, bending"/>
    <property type="evidence" value="ECO:0007669"/>
    <property type="project" value="TreeGrafter"/>
</dbReference>
<name>A0AAN7WX72_ELEMC</name>
<comment type="subcellular location">
    <subcellularLocation>
        <location evidence="1">Chromosome</location>
        <location evidence="1">Telomere</location>
    </subcellularLocation>
    <subcellularLocation>
        <location evidence="10">Nucleus</location>
    </subcellularLocation>
</comment>
<dbReference type="InterPro" id="IPR036507">
    <property type="entry name" value="Telomere_rpt-bd_fac_dimer_sf"/>
</dbReference>
<evidence type="ECO:0000259" key="12">
    <source>
        <dbReference type="PROSITE" id="PS50090"/>
    </source>
</evidence>
<protein>
    <recommendedName>
        <fullName evidence="10">Telomeric repeat-binding factor</fullName>
    </recommendedName>
</protein>
<dbReference type="Pfam" id="PF00249">
    <property type="entry name" value="Myb_DNA-binding"/>
    <property type="match status" value="1"/>
</dbReference>
<keyword evidence="7 10" id="KW-0238">DNA-binding</keyword>
<sequence length="464" mass="52779">MLIRACKTRETGNSAGIIAPPKRKEKLNITNMESDNINRIMWEFSRVNEVTTGWIVDFLFVSLCRRFKEGKLEEFNAIVQILEAIADSPVKEPHEDKTMVCAFLSRVMHGQQLDIVFDLDEDMMPLMCAAKIWPKLECTVADKSLFKEILNLLFVQSVCVCLEKGKTSPASFALKWFKKQFDFPQYLKARVSSMVQQKETQKLHCCSFSRLREAVQTYLDAYLKKNPSDYLLKEATKMLQASSKGGESQDVVAQDVVAQDVVAEDVVAKDVVAKDVVAQDVVAQDVVAQEVVAKDVVTQDVVAKDVVTQDVVAKDVVTQDVVAQGKETQGKEMQGKETQGNVSKEKHNQTTTNKKLKRKLFSTNFMEDWKIDSGKKCFVSMKKISENKLSQVTHEKSMETSQILKTRKTPQKWNSKLDHYLRKGVQRHGTGRWAKMLLDYDFEGRTGTMLKDRWRTLMKSHKVG</sequence>
<dbReference type="PROSITE" id="PS51294">
    <property type="entry name" value="HTH_MYB"/>
    <property type="match status" value="1"/>
</dbReference>
<evidence type="ECO:0000256" key="5">
    <source>
        <dbReference type="ARBA" id="ARBA00022843"/>
    </source>
</evidence>
<evidence type="ECO:0000256" key="8">
    <source>
        <dbReference type="ARBA" id="ARBA00023242"/>
    </source>
</evidence>
<dbReference type="GO" id="GO:0003691">
    <property type="term" value="F:double-stranded telomeric DNA binding"/>
    <property type="evidence" value="ECO:0007669"/>
    <property type="project" value="UniProtKB-UniRule"/>
</dbReference>
<dbReference type="GO" id="GO:0005654">
    <property type="term" value="C:nucleoplasm"/>
    <property type="evidence" value="ECO:0007669"/>
    <property type="project" value="UniProtKB-ARBA"/>
</dbReference>
<evidence type="ECO:0000256" key="2">
    <source>
        <dbReference type="ARBA" id="ARBA00022454"/>
    </source>
</evidence>
<keyword evidence="15" id="KW-1185">Reference proteome</keyword>
<evidence type="ECO:0000256" key="10">
    <source>
        <dbReference type="PIRNR" id="PIRNR038016"/>
    </source>
</evidence>
<dbReference type="PROSITE" id="PS50090">
    <property type="entry name" value="MYB_LIKE"/>
    <property type="match status" value="1"/>
</dbReference>
<dbReference type="InterPro" id="IPR001005">
    <property type="entry name" value="SANT/Myb"/>
</dbReference>
<dbReference type="GO" id="GO:0098505">
    <property type="term" value="F:G-rich strand telomeric DNA binding"/>
    <property type="evidence" value="ECO:0007669"/>
    <property type="project" value="TreeGrafter"/>
</dbReference>
<evidence type="ECO:0000256" key="1">
    <source>
        <dbReference type="ARBA" id="ARBA00004574"/>
    </source>
</evidence>
<dbReference type="GO" id="GO:0071532">
    <property type="term" value="F:ankyrin repeat binding"/>
    <property type="evidence" value="ECO:0007669"/>
    <property type="project" value="TreeGrafter"/>
</dbReference>
<dbReference type="GO" id="GO:0008017">
    <property type="term" value="F:microtubule binding"/>
    <property type="evidence" value="ECO:0007669"/>
    <property type="project" value="TreeGrafter"/>
</dbReference>
<dbReference type="GO" id="GO:0007004">
    <property type="term" value="P:telomere maintenance via telomerase"/>
    <property type="evidence" value="ECO:0007669"/>
    <property type="project" value="TreeGrafter"/>
</dbReference>
<dbReference type="GO" id="GO:0008156">
    <property type="term" value="P:negative regulation of DNA replication"/>
    <property type="evidence" value="ECO:0007669"/>
    <property type="project" value="TreeGrafter"/>
</dbReference>
<dbReference type="GO" id="GO:0003720">
    <property type="term" value="F:telomerase activity"/>
    <property type="evidence" value="ECO:0007669"/>
    <property type="project" value="TreeGrafter"/>
</dbReference>
<evidence type="ECO:0000256" key="6">
    <source>
        <dbReference type="ARBA" id="ARBA00022895"/>
    </source>
</evidence>
<dbReference type="SUPFAM" id="SSF63600">
    <property type="entry name" value="Telomeric repeat binding factor (TRF) dimerisation domain"/>
    <property type="match status" value="1"/>
</dbReference>
<proteinExistence type="predicted"/>
<dbReference type="EMBL" id="JAUZQC010000023">
    <property type="protein sequence ID" value="KAK5850260.1"/>
    <property type="molecule type" value="Genomic_DNA"/>
</dbReference>
<keyword evidence="3" id="KW-1017">Isopeptide bond</keyword>
<reference evidence="14 15" key="1">
    <citation type="journal article" date="2023" name="Genes (Basel)">
        <title>Chromosome-Level Genome Assembly and Circadian Gene Repertoire of the Patagonia Blennie Eleginops maclovinus-The Closest Ancestral Proxy of Antarctic Cryonotothenioids.</title>
        <authorList>
            <person name="Cheng C.C."/>
            <person name="Rivera-Colon A.G."/>
            <person name="Minhas B.F."/>
            <person name="Wilson L."/>
            <person name="Rayamajhi N."/>
            <person name="Vargas-Chacoff L."/>
            <person name="Catchen J.M."/>
        </authorList>
    </citation>
    <scope>NUCLEOTIDE SEQUENCE [LARGE SCALE GENOMIC DNA]</scope>
    <source>
        <strain evidence="14">JMC-PN-2008</strain>
    </source>
</reference>
<evidence type="ECO:0000256" key="4">
    <source>
        <dbReference type="ARBA" id="ARBA00022553"/>
    </source>
</evidence>
<feature type="region of interest" description="Disordered" evidence="11">
    <location>
        <begin position="325"/>
        <end position="353"/>
    </location>
</feature>
<dbReference type="InterPro" id="IPR017357">
    <property type="entry name" value="TERF1/2"/>
</dbReference>
<dbReference type="CDD" id="cd11660">
    <property type="entry name" value="SANT_TRF"/>
    <property type="match status" value="1"/>
</dbReference>
<dbReference type="GO" id="GO:1905839">
    <property type="term" value="P:negative regulation of telomeric D-loop disassembly"/>
    <property type="evidence" value="ECO:0007669"/>
    <property type="project" value="TreeGrafter"/>
</dbReference>
<comment type="subunit">
    <text evidence="10">Homodimer.</text>
</comment>
<gene>
    <name evidence="14" type="ORF">PBY51_014524</name>
</gene>
<dbReference type="InterPro" id="IPR013867">
    <property type="entry name" value="Telomere_rpt-bd_fac_dimer_dom"/>
</dbReference>
<evidence type="ECO:0000256" key="3">
    <source>
        <dbReference type="ARBA" id="ARBA00022499"/>
    </source>
</evidence>
<dbReference type="Proteomes" id="UP001346869">
    <property type="component" value="Unassembled WGS sequence"/>
</dbReference>
<keyword evidence="5" id="KW-0832">Ubl conjugation</keyword>
<keyword evidence="9 10" id="KW-0131">Cell cycle</keyword>
<evidence type="ECO:0000256" key="11">
    <source>
        <dbReference type="SAM" id="MobiDB-lite"/>
    </source>
</evidence>
<evidence type="ECO:0000313" key="15">
    <source>
        <dbReference type="Proteomes" id="UP001346869"/>
    </source>
</evidence>
<evidence type="ECO:0000259" key="13">
    <source>
        <dbReference type="PROSITE" id="PS51294"/>
    </source>
</evidence>
<keyword evidence="4" id="KW-0597">Phosphoprotein</keyword>
<dbReference type="Pfam" id="PF08558">
    <property type="entry name" value="TRF"/>
    <property type="match status" value="1"/>
</dbReference>
<evidence type="ECO:0000256" key="7">
    <source>
        <dbReference type="ARBA" id="ARBA00023125"/>
    </source>
</evidence>
<keyword evidence="2" id="KW-0158">Chromosome</keyword>
<dbReference type="InterPro" id="IPR052450">
    <property type="entry name" value="TRBD-Containing_Protein"/>
</dbReference>
<dbReference type="InterPro" id="IPR017930">
    <property type="entry name" value="Myb_dom"/>
</dbReference>
<dbReference type="Gene3D" id="1.10.10.60">
    <property type="entry name" value="Homeodomain-like"/>
    <property type="match status" value="1"/>
</dbReference>
<accession>A0AAN7WX72</accession>
<dbReference type="AlphaFoldDB" id="A0AAN7WX72"/>